<evidence type="ECO:0000313" key="3">
    <source>
        <dbReference type="Proteomes" id="UP001303647"/>
    </source>
</evidence>
<comment type="caution">
    <text evidence="2">The sequence shown here is derived from an EMBL/GenBank/DDBJ whole genome shotgun (WGS) entry which is preliminary data.</text>
</comment>
<reference evidence="2" key="1">
    <citation type="journal article" date="2023" name="Mol. Phylogenet. Evol.">
        <title>Genome-scale phylogeny and comparative genomics of the fungal order Sordariales.</title>
        <authorList>
            <person name="Hensen N."/>
            <person name="Bonometti L."/>
            <person name="Westerberg I."/>
            <person name="Brannstrom I.O."/>
            <person name="Guillou S."/>
            <person name="Cros-Aarteil S."/>
            <person name="Calhoun S."/>
            <person name="Haridas S."/>
            <person name="Kuo A."/>
            <person name="Mondo S."/>
            <person name="Pangilinan J."/>
            <person name="Riley R."/>
            <person name="LaButti K."/>
            <person name="Andreopoulos B."/>
            <person name="Lipzen A."/>
            <person name="Chen C."/>
            <person name="Yan M."/>
            <person name="Daum C."/>
            <person name="Ng V."/>
            <person name="Clum A."/>
            <person name="Steindorff A."/>
            <person name="Ohm R.A."/>
            <person name="Martin F."/>
            <person name="Silar P."/>
            <person name="Natvig D.O."/>
            <person name="Lalanne C."/>
            <person name="Gautier V."/>
            <person name="Ament-Velasquez S.L."/>
            <person name="Kruys A."/>
            <person name="Hutchinson M.I."/>
            <person name="Powell A.J."/>
            <person name="Barry K."/>
            <person name="Miller A.N."/>
            <person name="Grigoriev I.V."/>
            <person name="Debuchy R."/>
            <person name="Gladieux P."/>
            <person name="Hiltunen Thoren M."/>
            <person name="Johannesson H."/>
        </authorList>
    </citation>
    <scope>NUCLEOTIDE SEQUENCE</scope>
    <source>
        <strain evidence="2">CBS 359.72</strain>
    </source>
</reference>
<organism evidence="2 3">
    <name type="scientific">Corynascus novoguineensis</name>
    <dbReference type="NCBI Taxonomy" id="1126955"/>
    <lineage>
        <taxon>Eukaryota</taxon>
        <taxon>Fungi</taxon>
        <taxon>Dikarya</taxon>
        <taxon>Ascomycota</taxon>
        <taxon>Pezizomycotina</taxon>
        <taxon>Sordariomycetes</taxon>
        <taxon>Sordariomycetidae</taxon>
        <taxon>Sordariales</taxon>
        <taxon>Chaetomiaceae</taxon>
        <taxon>Corynascus</taxon>
    </lineage>
</organism>
<protein>
    <submittedName>
        <fullName evidence="2">Uncharacterized protein</fullName>
    </submittedName>
</protein>
<reference evidence="2" key="2">
    <citation type="submission" date="2023-05" db="EMBL/GenBank/DDBJ databases">
        <authorList>
            <consortium name="Lawrence Berkeley National Laboratory"/>
            <person name="Steindorff A."/>
            <person name="Hensen N."/>
            <person name="Bonometti L."/>
            <person name="Westerberg I."/>
            <person name="Brannstrom I.O."/>
            <person name="Guillou S."/>
            <person name="Cros-Aarteil S."/>
            <person name="Calhoun S."/>
            <person name="Haridas S."/>
            <person name="Kuo A."/>
            <person name="Mondo S."/>
            <person name="Pangilinan J."/>
            <person name="Riley R."/>
            <person name="Labutti K."/>
            <person name="Andreopoulos B."/>
            <person name="Lipzen A."/>
            <person name="Chen C."/>
            <person name="Yanf M."/>
            <person name="Daum C."/>
            <person name="Ng V."/>
            <person name="Clum A."/>
            <person name="Ohm R."/>
            <person name="Martin F."/>
            <person name="Silar P."/>
            <person name="Natvig D."/>
            <person name="Lalanne C."/>
            <person name="Gautier V."/>
            <person name="Ament-Velasquez S.L."/>
            <person name="Kruys A."/>
            <person name="Hutchinson M.I."/>
            <person name="Powell A.J."/>
            <person name="Barry K."/>
            <person name="Miller A.N."/>
            <person name="Grigoriev I.V."/>
            <person name="Debuchy R."/>
            <person name="Gladieux P."/>
            <person name="Thoren M.H."/>
            <person name="Johannesson H."/>
        </authorList>
    </citation>
    <scope>NUCLEOTIDE SEQUENCE</scope>
    <source>
        <strain evidence="2">CBS 359.72</strain>
    </source>
</reference>
<name>A0AAN7HV01_9PEZI</name>
<keyword evidence="3" id="KW-1185">Reference proteome</keyword>
<feature type="chain" id="PRO_5042983330" evidence="1">
    <location>
        <begin position="21"/>
        <end position="126"/>
    </location>
</feature>
<dbReference type="AlphaFoldDB" id="A0AAN7HV01"/>
<keyword evidence="1" id="KW-0732">Signal</keyword>
<dbReference type="EMBL" id="MU857603">
    <property type="protein sequence ID" value="KAK4251794.1"/>
    <property type="molecule type" value="Genomic_DNA"/>
</dbReference>
<dbReference type="Proteomes" id="UP001303647">
    <property type="component" value="Unassembled WGS sequence"/>
</dbReference>
<feature type="signal peptide" evidence="1">
    <location>
        <begin position="1"/>
        <end position="20"/>
    </location>
</feature>
<proteinExistence type="predicted"/>
<evidence type="ECO:0000256" key="1">
    <source>
        <dbReference type="SAM" id="SignalP"/>
    </source>
</evidence>
<gene>
    <name evidence="2" type="ORF">C7999DRAFT_27473</name>
</gene>
<sequence>MHHTTLTSLFSSVLLLGGLAAAVPLANNANEAPVFITTTKVITSVVTLDPPKPTTTTTLSTVTPTKPCTTDVTVCWDGINECGMMYGGCFPDCRPWPTFTPPPCPTSKPSVITSVTTLPILTVPHH</sequence>
<accession>A0AAN7HV01</accession>
<evidence type="ECO:0000313" key="2">
    <source>
        <dbReference type="EMBL" id="KAK4251794.1"/>
    </source>
</evidence>